<dbReference type="InterPro" id="IPR037171">
    <property type="entry name" value="NagB/RpiA_transferase-like"/>
</dbReference>
<dbReference type="GO" id="GO:0030246">
    <property type="term" value="F:carbohydrate binding"/>
    <property type="evidence" value="ECO:0007669"/>
    <property type="project" value="InterPro"/>
</dbReference>
<sequence>MATKESREHIELMLKVARLYYEHNSTQSEIAKEIGFSRPTVSRLLQESRERGIVVVKIQHPLERLMELEDALINRFGLKCARVAQVQETQDPSVVVPKYAASLLIERSTPESLITVSNGRAVSATVREVPIHDWPKCNITQMVGALSPSNPMMDSPDICRILAARLGGAVTALHVPMILSSVEVARVMRNEPQIHAALALGGGADIALEGVGAVDERFPIPVFDSYVSSRMLRVLIAQGAVATVCGHFIDAEGKPVDSELSDRTISVDLERLRHIPLVIGVAWGSEKVSAIRACLKGGYLSALVTDQSTAEMLLENS</sequence>
<keyword evidence="3" id="KW-0238">DNA-binding</keyword>
<comment type="similarity">
    <text evidence="1">Belongs to the SorC transcriptional regulatory family.</text>
</comment>
<comment type="caution">
    <text evidence="6">The sequence shown here is derived from an EMBL/GenBank/DDBJ whole genome shotgun (WGS) entry which is preliminary data.</text>
</comment>
<dbReference type="AlphaFoldDB" id="A0A087EGP3"/>
<evidence type="ECO:0000256" key="4">
    <source>
        <dbReference type="ARBA" id="ARBA00023163"/>
    </source>
</evidence>
<accession>A0A087EGP3</accession>
<dbReference type="Proteomes" id="UP000029080">
    <property type="component" value="Unassembled WGS sequence"/>
</dbReference>
<evidence type="ECO:0000259" key="5">
    <source>
        <dbReference type="Pfam" id="PF04198"/>
    </source>
</evidence>
<name>A0A087EGP3_9BIFI</name>
<dbReference type="InterPro" id="IPR051054">
    <property type="entry name" value="SorC_transcr_regulators"/>
</dbReference>
<dbReference type="Gene3D" id="1.10.10.60">
    <property type="entry name" value="Homeodomain-like"/>
    <property type="match status" value="1"/>
</dbReference>
<gene>
    <name evidence="6" type="ORF">BITS_1506</name>
</gene>
<organism evidence="6 7">
    <name type="scientific">Bifidobacterium tsurumiense</name>
    <dbReference type="NCBI Taxonomy" id="356829"/>
    <lineage>
        <taxon>Bacteria</taxon>
        <taxon>Bacillati</taxon>
        <taxon>Actinomycetota</taxon>
        <taxon>Actinomycetes</taxon>
        <taxon>Bifidobacteriales</taxon>
        <taxon>Bifidobacteriaceae</taxon>
        <taxon>Bifidobacterium</taxon>
    </lineage>
</organism>
<dbReference type="STRING" id="356829.BITS_1506"/>
<keyword evidence="7" id="KW-1185">Reference proteome</keyword>
<evidence type="ECO:0000313" key="7">
    <source>
        <dbReference type="Proteomes" id="UP000029080"/>
    </source>
</evidence>
<feature type="domain" description="Sugar-binding" evidence="5">
    <location>
        <begin position="61"/>
        <end position="315"/>
    </location>
</feature>
<keyword evidence="4" id="KW-0804">Transcription</keyword>
<dbReference type="OrthoDB" id="186585at2"/>
<dbReference type="EMBL" id="JGZU01000006">
    <property type="protein sequence ID" value="KFJ06944.1"/>
    <property type="molecule type" value="Genomic_DNA"/>
</dbReference>
<keyword evidence="2" id="KW-0805">Transcription regulation</keyword>
<evidence type="ECO:0000313" key="6">
    <source>
        <dbReference type="EMBL" id="KFJ06944.1"/>
    </source>
</evidence>
<dbReference type="PANTHER" id="PTHR34294">
    <property type="entry name" value="TRANSCRIPTIONAL REGULATOR-RELATED"/>
    <property type="match status" value="1"/>
</dbReference>
<evidence type="ECO:0000256" key="2">
    <source>
        <dbReference type="ARBA" id="ARBA00023015"/>
    </source>
</evidence>
<dbReference type="eggNOG" id="COG2390">
    <property type="taxonomic scope" value="Bacteria"/>
</dbReference>
<dbReference type="GO" id="GO:0003677">
    <property type="term" value="F:DNA binding"/>
    <property type="evidence" value="ECO:0007669"/>
    <property type="project" value="UniProtKB-KW"/>
</dbReference>
<evidence type="ECO:0000256" key="3">
    <source>
        <dbReference type="ARBA" id="ARBA00023125"/>
    </source>
</evidence>
<dbReference type="Gene3D" id="3.40.50.1360">
    <property type="match status" value="1"/>
</dbReference>
<reference evidence="6 7" key="1">
    <citation type="submission" date="2014-03" db="EMBL/GenBank/DDBJ databases">
        <title>Genomics of Bifidobacteria.</title>
        <authorList>
            <person name="Ventura M."/>
            <person name="Milani C."/>
            <person name="Lugli G.A."/>
        </authorList>
    </citation>
    <scope>NUCLEOTIDE SEQUENCE [LARGE SCALE GENOMIC DNA]</scope>
    <source>
        <strain evidence="6 7">JCM 13495</strain>
    </source>
</reference>
<dbReference type="PANTHER" id="PTHR34294:SF1">
    <property type="entry name" value="TRANSCRIPTIONAL REGULATOR LSRR"/>
    <property type="match status" value="1"/>
</dbReference>
<evidence type="ECO:0000256" key="1">
    <source>
        <dbReference type="ARBA" id="ARBA00010466"/>
    </source>
</evidence>
<dbReference type="InterPro" id="IPR007324">
    <property type="entry name" value="Sugar-bd_dom_put"/>
</dbReference>
<dbReference type="Pfam" id="PF04198">
    <property type="entry name" value="Sugar-bind"/>
    <property type="match status" value="1"/>
</dbReference>
<protein>
    <submittedName>
        <fullName evidence="6">Sugar-binding protein</fullName>
    </submittedName>
</protein>
<proteinExistence type="inferred from homology"/>
<dbReference type="SUPFAM" id="SSF100950">
    <property type="entry name" value="NagB/RpiA/CoA transferase-like"/>
    <property type="match status" value="1"/>
</dbReference>